<reference evidence="1 2" key="1">
    <citation type="journal article" date="2018" name="J. Allergy Clin. Immunol.">
        <title>High-quality assembly of Dermatophagoides pteronyssinus genome and transcriptome reveals a wide range of novel allergens.</title>
        <authorList>
            <person name="Liu X.Y."/>
            <person name="Yang K.Y."/>
            <person name="Wang M.Q."/>
            <person name="Kwok J.S."/>
            <person name="Zeng X."/>
            <person name="Yang Z."/>
            <person name="Xiao X.J."/>
            <person name="Lau C.P."/>
            <person name="Li Y."/>
            <person name="Huang Z.M."/>
            <person name="Ba J.G."/>
            <person name="Yim A.K."/>
            <person name="Ouyang C.Y."/>
            <person name="Ngai S.M."/>
            <person name="Chan T.F."/>
            <person name="Leung E.L."/>
            <person name="Liu L."/>
            <person name="Liu Z.G."/>
            <person name="Tsui S.K."/>
        </authorList>
    </citation>
    <scope>NUCLEOTIDE SEQUENCE [LARGE SCALE GENOMIC DNA]</scope>
    <source>
        <strain evidence="1">Derp</strain>
    </source>
</reference>
<protein>
    <submittedName>
        <fullName evidence="1">Uncharacterized protein</fullName>
    </submittedName>
</protein>
<evidence type="ECO:0000313" key="1">
    <source>
        <dbReference type="EMBL" id="KAH9422670.1"/>
    </source>
</evidence>
<accession>A0ABQ8JJT3</accession>
<dbReference type="EMBL" id="NJHN03000036">
    <property type="protein sequence ID" value="KAH9422670.1"/>
    <property type="molecule type" value="Genomic_DNA"/>
</dbReference>
<gene>
    <name evidence="1" type="ORF">DERP_003347</name>
</gene>
<sequence length="86" mass="9579">MITIMTKPTERLNECVIAVCDDECESDEESMDDESGVILLSPLLLVLELLENEFDTNDVSDEREFDAAAAADDPIEPADDIVWKTD</sequence>
<proteinExistence type="predicted"/>
<name>A0ABQ8JJT3_DERPT</name>
<comment type="caution">
    <text evidence="1">The sequence shown here is derived from an EMBL/GenBank/DDBJ whole genome shotgun (WGS) entry which is preliminary data.</text>
</comment>
<reference evidence="1 2" key="2">
    <citation type="journal article" date="2022" name="Mol. Biol. Evol.">
        <title>Comparative Genomics Reveals Insights into the Divergent Evolution of Astigmatic Mites and Household Pest Adaptations.</title>
        <authorList>
            <person name="Xiong Q."/>
            <person name="Wan A.T."/>
            <person name="Liu X."/>
            <person name="Fung C.S."/>
            <person name="Xiao X."/>
            <person name="Malainual N."/>
            <person name="Hou J."/>
            <person name="Wang L."/>
            <person name="Wang M."/>
            <person name="Yang K.Y."/>
            <person name="Cui Y."/>
            <person name="Leung E.L."/>
            <person name="Nong W."/>
            <person name="Shin S.K."/>
            <person name="Au S.W."/>
            <person name="Jeong K.Y."/>
            <person name="Chew F.T."/>
            <person name="Hui J.H."/>
            <person name="Leung T.F."/>
            <person name="Tungtrongchitr A."/>
            <person name="Zhong N."/>
            <person name="Liu Z."/>
            <person name="Tsui S.K."/>
        </authorList>
    </citation>
    <scope>NUCLEOTIDE SEQUENCE [LARGE SCALE GENOMIC DNA]</scope>
    <source>
        <strain evidence="1">Derp</strain>
    </source>
</reference>
<organism evidence="1 2">
    <name type="scientific">Dermatophagoides pteronyssinus</name>
    <name type="common">European house dust mite</name>
    <dbReference type="NCBI Taxonomy" id="6956"/>
    <lineage>
        <taxon>Eukaryota</taxon>
        <taxon>Metazoa</taxon>
        <taxon>Ecdysozoa</taxon>
        <taxon>Arthropoda</taxon>
        <taxon>Chelicerata</taxon>
        <taxon>Arachnida</taxon>
        <taxon>Acari</taxon>
        <taxon>Acariformes</taxon>
        <taxon>Sarcoptiformes</taxon>
        <taxon>Astigmata</taxon>
        <taxon>Psoroptidia</taxon>
        <taxon>Analgoidea</taxon>
        <taxon>Pyroglyphidae</taxon>
        <taxon>Dermatophagoidinae</taxon>
        <taxon>Dermatophagoides</taxon>
    </lineage>
</organism>
<keyword evidence="2" id="KW-1185">Reference proteome</keyword>
<dbReference type="Proteomes" id="UP000887458">
    <property type="component" value="Unassembled WGS sequence"/>
</dbReference>
<evidence type="ECO:0000313" key="2">
    <source>
        <dbReference type="Proteomes" id="UP000887458"/>
    </source>
</evidence>